<dbReference type="AlphaFoldDB" id="A0AAV2HDQ8"/>
<proteinExistence type="predicted"/>
<dbReference type="PANTHER" id="PTHR31394">
    <property type="entry name" value="TRANSMEMBRANE PROTEIN 199"/>
    <property type="match status" value="1"/>
</dbReference>
<dbReference type="GO" id="GO:0005789">
    <property type="term" value="C:endoplasmic reticulum membrane"/>
    <property type="evidence" value="ECO:0007669"/>
    <property type="project" value="UniProtKB-SubCell"/>
</dbReference>
<dbReference type="EMBL" id="CAXITT010000101">
    <property type="protein sequence ID" value="CAL1531953.1"/>
    <property type="molecule type" value="Genomic_DNA"/>
</dbReference>
<protein>
    <recommendedName>
        <fullName evidence="9">Transmembrane protein 199</fullName>
    </recommendedName>
</protein>
<comment type="subcellular location">
    <subcellularLocation>
        <location evidence="1">Endoplasmic reticulum membrane</location>
        <topology evidence="1">Multi-pass membrane protein</topology>
    </subcellularLocation>
</comment>
<evidence type="ECO:0000256" key="1">
    <source>
        <dbReference type="ARBA" id="ARBA00004477"/>
    </source>
</evidence>
<gene>
    <name evidence="7" type="ORF">GSLYS_00006032001</name>
</gene>
<accession>A0AAV2HDQ8</accession>
<reference evidence="7 8" key="1">
    <citation type="submission" date="2024-04" db="EMBL/GenBank/DDBJ databases">
        <authorList>
            <consortium name="Genoscope - CEA"/>
            <person name="William W."/>
        </authorList>
    </citation>
    <scope>NUCLEOTIDE SEQUENCE [LARGE SCALE GENOMIC DNA]</scope>
</reference>
<comment type="caution">
    <text evidence="7">The sequence shown here is derived from an EMBL/GenBank/DDBJ whole genome shotgun (WGS) entry which is preliminary data.</text>
</comment>
<sequence length="196" mass="22407">MADQTKVLSPVLQVTPTIKQVLEKVLKCKCITEPLKNQCSSIISQSTDEFVISTKIIREVYNTLRKEGHKVFLHEIVEDALVIPQSVTLPPRSPELEERVRKLKIIEENREYKRMTRNVGPRYGRTLTFQEEVKSLNKQLVTVFNFLVTVFAGFAFGYKGAEMVIGNQLAMKMLSGLTAGLVVFFVDLYFLMRYAL</sequence>
<keyword evidence="3" id="KW-0256">Endoplasmic reticulum</keyword>
<organism evidence="7 8">
    <name type="scientific">Lymnaea stagnalis</name>
    <name type="common">Great pond snail</name>
    <name type="synonym">Helix stagnalis</name>
    <dbReference type="NCBI Taxonomy" id="6523"/>
    <lineage>
        <taxon>Eukaryota</taxon>
        <taxon>Metazoa</taxon>
        <taxon>Spiralia</taxon>
        <taxon>Lophotrochozoa</taxon>
        <taxon>Mollusca</taxon>
        <taxon>Gastropoda</taxon>
        <taxon>Heterobranchia</taxon>
        <taxon>Euthyneura</taxon>
        <taxon>Panpulmonata</taxon>
        <taxon>Hygrophila</taxon>
        <taxon>Lymnaeoidea</taxon>
        <taxon>Lymnaeidae</taxon>
        <taxon>Lymnaea</taxon>
    </lineage>
</organism>
<name>A0AAV2HDQ8_LYMST</name>
<evidence type="ECO:0000256" key="5">
    <source>
        <dbReference type="ARBA" id="ARBA00023136"/>
    </source>
</evidence>
<dbReference type="PANTHER" id="PTHR31394:SF1">
    <property type="entry name" value="TRANSMEMBRANE PROTEIN 199"/>
    <property type="match status" value="1"/>
</dbReference>
<feature type="transmembrane region" description="Helical" evidence="6">
    <location>
        <begin position="140"/>
        <end position="158"/>
    </location>
</feature>
<evidence type="ECO:0000313" key="7">
    <source>
        <dbReference type="EMBL" id="CAL1531953.1"/>
    </source>
</evidence>
<dbReference type="GO" id="GO:0070072">
    <property type="term" value="P:vacuolar proton-transporting V-type ATPase complex assembly"/>
    <property type="evidence" value="ECO:0007669"/>
    <property type="project" value="InterPro"/>
</dbReference>
<keyword evidence="2 6" id="KW-0812">Transmembrane</keyword>
<dbReference type="Proteomes" id="UP001497497">
    <property type="component" value="Unassembled WGS sequence"/>
</dbReference>
<evidence type="ECO:0000256" key="3">
    <source>
        <dbReference type="ARBA" id="ARBA00022824"/>
    </source>
</evidence>
<evidence type="ECO:0000256" key="6">
    <source>
        <dbReference type="SAM" id="Phobius"/>
    </source>
</evidence>
<keyword evidence="4 6" id="KW-1133">Transmembrane helix</keyword>
<evidence type="ECO:0008006" key="9">
    <source>
        <dbReference type="Google" id="ProtNLM"/>
    </source>
</evidence>
<keyword evidence="5 6" id="KW-0472">Membrane</keyword>
<evidence type="ECO:0000256" key="4">
    <source>
        <dbReference type="ARBA" id="ARBA00022989"/>
    </source>
</evidence>
<dbReference type="InterPro" id="IPR021013">
    <property type="entry name" value="ATPase_Vma12"/>
</dbReference>
<keyword evidence="8" id="KW-1185">Reference proteome</keyword>
<evidence type="ECO:0000256" key="2">
    <source>
        <dbReference type="ARBA" id="ARBA00022692"/>
    </source>
</evidence>
<feature type="transmembrane region" description="Helical" evidence="6">
    <location>
        <begin position="170"/>
        <end position="191"/>
    </location>
</feature>
<dbReference type="Pfam" id="PF11712">
    <property type="entry name" value="Vma12"/>
    <property type="match status" value="1"/>
</dbReference>
<evidence type="ECO:0000313" key="8">
    <source>
        <dbReference type="Proteomes" id="UP001497497"/>
    </source>
</evidence>